<evidence type="ECO:0000313" key="23">
    <source>
        <dbReference type="EMBL" id="KAG5263159.1"/>
    </source>
</evidence>
<dbReference type="EMBL" id="JADWDJ010000022">
    <property type="protein sequence ID" value="KAG5263159.1"/>
    <property type="molecule type" value="Genomic_DNA"/>
</dbReference>
<dbReference type="Gene3D" id="1.20.58.390">
    <property type="entry name" value="Neurotransmitter-gated ion-channel transmembrane domain"/>
    <property type="match status" value="1"/>
</dbReference>
<evidence type="ECO:0000256" key="5">
    <source>
        <dbReference type="ARBA" id="ARBA00022989"/>
    </source>
</evidence>
<feature type="transmembrane region" description="Helical" evidence="20">
    <location>
        <begin position="228"/>
        <end position="246"/>
    </location>
</feature>
<dbReference type="InterPro" id="IPR036719">
    <property type="entry name" value="Neuro-gated_channel_TM_sf"/>
</dbReference>
<keyword evidence="5 20" id="KW-1133">Transmembrane helix</keyword>
<dbReference type="InterPro" id="IPR006202">
    <property type="entry name" value="Neur_chan_lig-bd"/>
</dbReference>
<dbReference type="SUPFAM" id="SSF90112">
    <property type="entry name" value="Neurotransmitter-gated ion-channel transmembrane pore"/>
    <property type="match status" value="1"/>
</dbReference>
<keyword evidence="3 20" id="KW-0812">Transmembrane</keyword>
<evidence type="ECO:0000256" key="19">
    <source>
        <dbReference type="ARBA" id="ARBA00037540"/>
    </source>
</evidence>
<keyword evidence="10" id="KW-0675">Receptor</keyword>
<evidence type="ECO:0000256" key="17">
    <source>
        <dbReference type="ARBA" id="ARBA00036239"/>
    </source>
</evidence>
<dbReference type="SUPFAM" id="SSF63712">
    <property type="entry name" value="Nicotinic receptor ligand binding domain-like"/>
    <property type="match status" value="1"/>
</dbReference>
<evidence type="ECO:0000256" key="8">
    <source>
        <dbReference type="ARBA" id="ARBA00023136"/>
    </source>
</evidence>
<comment type="catalytic activity">
    <reaction evidence="16">
        <text>K(+)(in) = K(+)(out)</text>
        <dbReference type="Rhea" id="RHEA:29463"/>
        <dbReference type="ChEBI" id="CHEBI:29103"/>
    </reaction>
</comment>
<dbReference type="InterPro" id="IPR006029">
    <property type="entry name" value="Neurotrans-gated_channel_TM"/>
</dbReference>
<dbReference type="PROSITE" id="PS00236">
    <property type="entry name" value="NEUROTR_ION_CHANNEL"/>
    <property type="match status" value="1"/>
</dbReference>
<dbReference type="InterPro" id="IPR036734">
    <property type="entry name" value="Neur_chan_lig-bd_sf"/>
</dbReference>
<evidence type="ECO:0000256" key="7">
    <source>
        <dbReference type="ARBA" id="ARBA00023065"/>
    </source>
</evidence>
<evidence type="ECO:0000256" key="2">
    <source>
        <dbReference type="ARBA" id="ARBA00022475"/>
    </source>
</evidence>
<proteinExistence type="inferred from homology"/>
<dbReference type="GO" id="GO:0004888">
    <property type="term" value="F:transmembrane signaling receptor activity"/>
    <property type="evidence" value="ECO:0007669"/>
    <property type="project" value="InterPro"/>
</dbReference>
<keyword evidence="6" id="KW-0770">Synapse</keyword>
<dbReference type="AlphaFoldDB" id="A0AAV6FK20"/>
<keyword evidence="13" id="KW-1071">Ligand-gated ion channel</keyword>
<feature type="transmembrane region" description="Helical" evidence="20">
    <location>
        <begin position="198"/>
        <end position="216"/>
    </location>
</feature>
<evidence type="ECO:0000256" key="9">
    <source>
        <dbReference type="ARBA" id="ARBA00023157"/>
    </source>
</evidence>
<keyword evidence="11" id="KW-0325">Glycoprotein</keyword>
<dbReference type="PRINTS" id="PR00252">
    <property type="entry name" value="NRIONCHANNEL"/>
</dbReference>
<feature type="transmembrane region" description="Helical" evidence="20">
    <location>
        <begin position="369"/>
        <end position="387"/>
    </location>
</feature>
<dbReference type="Proteomes" id="UP000823561">
    <property type="component" value="Chromosome 22"/>
</dbReference>
<evidence type="ECO:0000256" key="13">
    <source>
        <dbReference type="ARBA" id="ARBA00023286"/>
    </source>
</evidence>
<comment type="similarity">
    <text evidence="20">Belongs to the ligand-gated ion channel (TC 1.A.9) family.</text>
</comment>
<evidence type="ECO:0000313" key="24">
    <source>
        <dbReference type="Proteomes" id="UP000823561"/>
    </source>
</evidence>
<keyword evidence="8 20" id="KW-0472">Membrane</keyword>
<reference evidence="23" key="1">
    <citation type="submission" date="2020-10" db="EMBL/GenBank/DDBJ databases">
        <title>Chromosome-scale genome assembly of the Allis shad, Alosa alosa.</title>
        <authorList>
            <person name="Margot Z."/>
            <person name="Christophe K."/>
            <person name="Cabau C."/>
            <person name="Louis A."/>
            <person name="Berthelot C."/>
            <person name="Parey E."/>
            <person name="Roest Crollius H."/>
            <person name="Montfort J."/>
            <person name="Robinson-Rechavi M."/>
            <person name="Bucao C."/>
            <person name="Bouchez O."/>
            <person name="Gislard M."/>
            <person name="Lluch J."/>
            <person name="Milhes M."/>
            <person name="Lampietro C."/>
            <person name="Lopez Roques C."/>
            <person name="Donnadieu C."/>
            <person name="Braasch I."/>
            <person name="Desvignes T."/>
            <person name="Postlethwait J."/>
            <person name="Bobe J."/>
            <person name="Guiguen Y."/>
        </authorList>
    </citation>
    <scope>NUCLEOTIDE SEQUENCE</scope>
    <source>
        <strain evidence="23">M-15738</strain>
        <tissue evidence="23">Blood</tissue>
    </source>
</reference>
<evidence type="ECO:0000256" key="14">
    <source>
        <dbReference type="ARBA" id="ARBA00023303"/>
    </source>
</evidence>
<dbReference type="InterPro" id="IPR038050">
    <property type="entry name" value="Neuro_actylchol_rec"/>
</dbReference>
<dbReference type="Gene3D" id="2.70.170.10">
    <property type="entry name" value="Neurotransmitter-gated ion-channel ligand-binding domain"/>
    <property type="match status" value="1"/>
</dbReference>
<evidence type="ECO:0000256" key="11">
    <source>
        <dbReference type="ARBA" id="ARBA00023180"/>
    </source>
</evidence>
<accession>A0AAV6FK20</accession>
<feature type="domain" description="Neurotransmitter-gated ion-channel transmembrane" evidence="22">
    <location>
        <begin position="204"/>
        <end position="285"/>
    </location>
</feature>
<evidence type="ECO:0000256" key="20">
    <source>
        <dbReference type="RuleBase" id="RU000687"/>
    </source>
</evidence>
<evidence type="ECO:0000256" key="12">
    <source>
        <dbReference type="ARBA" id="ARBA00023257"/>
    </source>
</evidence>
<evidence type="ECO:0000256" key="15">
    <source>
        <dbReference type="ARBA" id="ARBA00034104"/>
    </source>
</evidence>
<dbReference type="InterPro" id="IPR018000">
    <property type="entry name" value="Neurotransmitter_ion_chnl_CS"/>
</dbReference>
<feature type="domain" description="Neurotransmitter-gated ion-channel ligand-binding" evidence="21">
    <location>
        <begin position="43"/>
        <end position="196"/>
    </location>
</feature>
<keyword evidence="9" id="KW-1015">Disulfide bond</keyword>
<protein>
    <recommendedName>
        <fullName evidence="25">5-hydroxytryptamine receptor 3A-like</fullName>
    </recommendedName>
</protein>
<comment type="function">
    <text evidence="19">Forms serotonin (5-hydroxytryptamine/5-HT3)-activated cation-selective channel complexes, which when activated cause fast, depolarizing responses in neurons.</text>
</comment>
<evidence type="ECO:0000259" key="22">
    <source>
        <dbReference type="Pfam" id="PF02932"/>
    </source>
</evidence>
<evidence type="ECO:0000256" key="18">
    <source>
        <dbReference type="ARBA" id="ARBA00036634"/>
    </source>
</evidence>
<name>A0AAV6FK20_9TELE</name>
<comment type="caution">
    <text evidence="23">The sequence shown here is derived from an EMBL/GenBank/DDBJ whole genome shotgun (WGS) entry which is preliminary data.</text>
</comment>
<evidence type="ECO:0000256" key="6">
    <source>
        <dbReference type="ARBA" id="ARBA00023018"/>
    </source>
</evidence>
<dbReference type="PANTHER" id="PTHR18945">
    <property type="entry name" value="NEUROTRANSMITTER GATED ION CHANNEL"/>
    <property type="match status" value="1"/>
</dbReference>
<evidence type="ECO:0000256" key="4">
    <source>
        <dbReference type="ARBA" id="ARBA00022729"/>
    </source>
</evidence>
<keyword evidence="24" id="KW-1185">Reference proteome</keyword>
<sequence length="392" mass="44484">MNTKFIQVCVSSSPQDEKFQSFTTGLLLTVVSSLSDPSPLEFWVNELLRWDPKDFCGISEISVPKAYLWRPDFTIMESIEMKERNVESTQVNLLSAGYTVSGDSYKLTSTCKMDLYKFPFDTQRCELTVMSFLYKINQLRLFLSSNSSDVTTGSLTVFQGQGEWDLISVHVSKDNLTYGQDVWDRLAYTITIARRPQLYIINFLVPVLVFLVLDLVSFFMNESRGEKLSFKVTILLAISVLLLILHDILPSTHQKTPVIGMFCTGVFLFVGCSIIETITVSFLMRMASKCDANALTWRTLQRRDGREDSKPAYGTGVVPSMERKEDDSSLLRLILAELQALRTHTSSDHPKHHGKTCLHLKTVAKWINTVYFILYLCAASVFLALIGKEWSH</sequence>
<gene>
    <name evidence="23" type="ORF">AALO_G00283250</name>
</gene>
<comment type="subcellular location">
    <subcellularLocation>
        <location evidence="15">Postsynaptic cell membrane</location>
        <topology evidence="15">Multi-pass membrane protein</topology>
    </subcellularLocation>
</comment>
<evidence type="ECO:0000256" key="3">
    <source>
        <dbReference type="ARBA" id="ARBA00022692"/>
    </source>
</evidence>
<dbReference type="Pfam" id="PF02931">
    <property type="entry name" value="Neur_chan_LBD"/>
    <property type="match status" value="1"/>
</dbReference>
<dbReference type="Pfam" id="PF02932">
    <property type="entry name" value="Neur_chan_memb"/>
    <property type="match status" value="1"/>
</dbReference>
<comment type="catalytic activity">
    <reaction evidence="17">
        <text>Na(+)(in) = Na(+)(out)</text>
        <dbReference type="Rhea" id="RHEA:34963"/>
        <dbReference type="ChEBI" id="CHEBI:29101"/>
    </reaction>
</comment>
<comment type="catalytic activity">
    <reaction evidence="18">
        <text>Ca(2+)(in) = Ca(2+)(out)</text>
        <dbReference type="Rhea" id="RHEA:29671"/>
        <dbReference type="ChEBI" id="CHEBI:29108"/>
    </reaction>
</comment>
<dbReference type="FunFam" id="2.70.170.10:FF:000017">
    <property type="entry name" value="5-hydroxytryptamine receptor 3A"/>
    <property type="match status" value="1"/>
</dbReference>
<dbReference type="GO" id="GO:0045211">
    <property type="term" value="C:postsynaptic membrane"/>
    <property type="evidence" value="ECO:0007669"/>
    <property type="project" value="UniProtKB-SubCell"/>
</dbReference>
<evidence type="ECO:0008006" key="25">
    <source>
        <dbReference type="Google" id="ProtNLM"/>
    </source>
</evidence>
<feature type="transmembrane region" description="Helical" evidence="20">
    <location>
        <begin position="258"/>
        <end position="283"/>
    </location>
</feature>
<keyword evidence="7 20" id="KW-0406">Ion transport</keyword>
<evidence type="ECO:0000259" key="21">
    <source>
        <dbReference type="Pfam" id="PF02931"/>
    </source>
</evidence>
<evidence type="ECO:0000256" key="1">
    <source>
        <dbReference type="ARBA" id="ARBA00022448"/>
    </source>
</evidence>
<keyword evidence="4" id="KW-0732">Signal</keyword>
<dbReference type="GO" id="GO:0005230">
    <property type="term" value="F:extracellular ligand-gated monoatomic ion channel activity"/>
    <property type="evidence" value="ECO:0007669"/>
    <property type="project" value="InterPro"/>
</dbReference>
<keyword evidence="2" id="KW-1003">Cell membrane</keyword>
<evidence type="ECO:0000256" key="10">
    <source>
        <dbReference type="ARBA" id="ARBA00023170"/>
    </source>
</evidence>
<keyword evidence="1 20" id="KW-0813">Transport</keyword>
<dbReference type="InterPro" id="IPR006201">
    <property type="entry name" value="Neur_channel"/>
</dbReference>
<organism evidence="23 24">
    <name type="scientific">Alosa alosa</name>
    <name type="common">allis shad</name>
    <dbReference type="NCBI Taxonomy" id="278164"/>
    <lineage>
        <taxon>Eukaryota</taxon>
        <taxon>Metazoa</taxon>
        <taxon>Chordata</taxon>
        <taxon>Craniata</taxon>
        <taxon>Vertebrata</taxon>
        <taxon>Euteleostomi</taxon>
        <taxon>Actinopterygii</taxon>
        <taxon>Neopterygii</taxon>
        <taxon>Teleostei</taxon>
        <taxon>Clupei</taxon>
        <taxon>Clupeiformes</taxon>
        <taxon>Clupeoidei</taxon>
        <taxon>Clupeidae</taxon>
        <taxon>Alosa</taxon>
    </lineage>
</organism>
<evidence type="ECO:0000256" key="16">
    <source>
        <dbReference type="ARBA" id="ARBA00034430"/>
    </source>
</evidence>
<keyword evidence="12" id="KW-0628">Postsynaptic cell membrane</keyword>
<keyword evidence="14 20" id="KW-0407">Ion channel</keyword>